<dbReference type="OrthoDB" id="773332at2"/>
<dbReference type="EMBL" id="RCZC01000003">
    <property type="protein sequence ID" value="TPG52767.1"/>
    <property type="molecule type" value="Genomic_DNA"/>
</dbReference>
<reference evidence="1 2" key="1">
    <citation type="journal article" date="2019" name="Environ. Microbiol.">
        <title>Species interactions and distinct microbial communities in high Arctic permafrost affected cryosols are associated with the CH4 and CO2 gas fluxes.</title>
        <authorList>
            <person name="Altshuler I."/>
            <person name="Hamel J."/>
            <person name="Turney S."/>
            <person name="Magnuson E."/>
            <person name="Levesque R."/>
            <person name="Greer C."/>
            <person name="Whyte L.G."/>
        </authorList>
    </citation>
    <scope>NUCLEOTIDE SEQUENCE [LARGE SCALE GENOMIC DNA]</scope>
    <source>
        <strain evidence="1 2">E6.1</strain>
    </source>
</reference>
<dbReference type="AlphaFoldDB" id="A0A502FT42"/>
<evidence type="ECO:0000313" key="2">
    <source>
        <dbReference type="Proteomes" id="UP000319931"/>
    </source>
</evidence>
<organism evidence="1 2">
    <name type="scientific">Sphingomonas glacialis</name>
    <dbReference type="NCBI Taxonomy" id="658225"/>
    <lineage>
        <taxon>Bacteria</taxon>
        <taxon>Pseudomonadati</taxon>
        <taxon>Pseudomonadota</taxon>
        <taxon>Alphaproteobacteria</taxon>
        <taxon>Sphingomonadales</taxon>
        <taxon>Sphingomonadaceae</taxon>
        <taxon>Sphingomonas</taxon>
    </lineage>
</organism>
<dbReference type="RefSeq" id="WP_140850685.1">
    <property type="nucleotide sequence ID" value="NZ_RCZC01000003.1"/>
</dbReference>
<dbReference type="Proteomes" id="UP000319931">
    <property type="component" value="Unassembled WGS sequence"/>
</dbReference>
<sequence>MIPKLEAIKHLFLHEWDPIGVVEFPEAADEYDSYALRVFTALHSGATEQDIADYLTWLELDHMGLSVSSGRSEAIACKVIEIHASVPSA</sequence>
<gene>
    <name evidence="1" type="ORF">EAH76_12895</name>
</gene>
<proteinExistence type="predicted"/>
<name>A0A502FT42_9SPHN</name>
<comment type="caution">
    <text evidence="1">The sequence shown here is derived from an EMBL/GenBank/DDBJ whole genome shotgun (WGS) entry which is preliminary data.</text>
</comment>
<accession>A0A502FT42</accession>
<evidence type="ECO:0008006" key="3">
    <source>
        <dbReference type="Google" id="ProtNLM"/>
    </source>
</evidence>
<keyword evidence="2" id="KW-1185">Reference proteome</keyword>
<protein>
    <recommendedName>
        <fullName evidence="3">DUF1871 family protein</fullName>
    </recommendedName>
</protein>
<evidence type="ECO:0000313" key="1">
    <source>
        <dbReference type="EMBL" id="TPG52767.1"/>
    </source>
</evidence>